<keyword evidence="4 6" id="KW-0975">Bacterial flagellum</keyword>
<evidence type="ECO:0000313" key="9">
    <source>
        <dbReference type="Proteomes" id="UP000282930"/>
    </source>
</evidence>
<dbReference type="InterPro" id="IPR006300">
    <property type="entry name" value="FlgB"/>
</dbReference>
<feature type="domain" description="Flagellar basal body rod protein N-terminal" evidence="7">
    <location>
        <begin position="21"/>
        <end position="38"/>
    </location>
</feature>
<comment type="function">
    <text evidence="5 6">Structural component of flagellum, the bacterial motility apparatus. Part of the rod structure of flagellar basal body.</text>
</comment>
<comment type="similarity">
    <text evidence="2 6">Belongs to the flagella basal body rod proteins family.</text>
</comment>
<dbReference type="EMBL" id="CP034791">
    <property type="protein sequence ID" value="AZT89752.1"/>
    <property type="molecule type" value="Genomic_DNA"/>
</dbReference>
<evidence type="ECO:0000256" key="4">
    <source>
        <dbReference type="ARBA" id="ARBA00023143"/>
    </source>
</evidence>
<accession>A0A3T0D3A6</accession>
<keyword evidence="8" id="KW-0969">Cilium</keyword>
<keyword evidence="8" id="KW-0966">Cell projection</keyword>
<evidence type="ECO:0000256" key="2">
    <source>
        <dbReference type="ARBA" id="ARBA00009677"/>
    </source>
</evidence>
<dbReference type="NCBIfam" id="TIGR01396">
    <property type="entry name" value="FlgB"/>
    <property type="match status" value="1"/>
</dbReference>
<keyword evidence="8" id="KW-0282">Flagellum</keyword>
<comment type="subcellular location">
    <subcellularLocation>
        <location evidence="1 6">Bacterial flagellum basal body</location>
    </subcellularLocation>
</comment>
<protein>
    <recommendedName>
        <fullName evidence="3 6">Flagellar basal body rod protein FlgB</fullName>
    </recommendedName>
</protein>
<evidence type="ECO:0000256" key="5">
    <source>
        <dbReference type="ARBA" id="ARBA00024934"/>
    </source>
</evidence>
<dbReference type="KEGG" id="ccha:ELD05_03280"/>
<dbReference type="RefSeq" id="WP_127351344.1">
    <property type="nucleotide sequence ID" value="NZ_CP034791.1"/>
</dbReference>
<gene>
    <name evidence="8" type="primary">flgB</name>
    <name evidence="8" type="ORF">ELD05_03280</name>
</gene>
<evidence type="ECO:0000256" key="6">
    <source>
        <dbReference type="PIRNR" id="PIRNR002889"/>
    </source>
</evidence>
<dbReference type="InterPro" id="IPR019776">
    <property type="entry name" value="Flagellar_basal_body_rod_CS"/>
</dbReference>
<dbReference type="Proteomes" id="UP000282930">
    <property type="component" value="Chromosome"/>
</dbReference>
<dbReference type="GO" id="GO:0030694">
    <property type="term" value="C:bacterial-type flagellum basal body, rod"/>
    <property type="evidence" value="ECO:0007669"/>
    <property type="project" value="InterPro"/>
</dbReference>
<evidence type="ECO:0000313" key="8">
    <source>
        <dbReference type="EMBL" id="AZT89752.1"/>
    </source>
</evidence>
<comment type="subunit">
    <text evidence="6">The basal body constitutes a major portion of the flagellar organelle and consists of a number of rings mounted on a central rod.</text>
</comment>
<dbReference type="InterPro" id="IPR001444">
    <property type="entry name" value="Flag_bb_rod_N"/>
</dbReference>
<name>A0A3T0D3A6_9FIRM</name>
<dbReference type="PROSITE" id="PS00588">
    <property type="entry name" value="FLAGELLA_BB_ROD"/>
    <property type="match status" value="1"/>
</dbReference>
<dbReference type="GO" id="GO:0071978">
    <property type="term" value="P:bacterial-type flagellum-dependent swarming motility"/>
    <property type="evidence" value="ECO:0007669"/>
    <property type="project" value="TreeGrafter"/>
</dbReference>
<sequence>MINMFDKIDFYKKALDYAWKRNEVISNNIANADTPGYKAKDLNFKAFLQAYLNDQNNLELITTDKRHIKAEQSSGTSTKDRAIEILDSSFQMRLDGNTVDIEQEMGKLLQNSLYFDGVSLQLSREINKWKTVIKEGR</sequence>
<reference evidence="8 9" key="1">
    <citation type="submission" date="2018-12" db="EMBL/GenBank/DDBJ databases">
        <title>Genome sequence from the cellulolytic species, Caldicellulosiruptor changbaiensis.</title>
        <authorList>
            <person name="Blumer-Schuette S.E."/>
            <person name="Mendoza C."/>
        </authorList>
    </citation>
    <scope>NUCLEOTIDE SEQUENCE [LARGE SCALE GENOMIC DNA]</scope>
    <source>
        <strain evidence="8 9">CBS-Z</strain>
    </source>
</reference>
<evidence type="ECO:0000259" key="7">
    <source>
        <dbReference type="Pfam" id="PF00460"/>
    </source>
</evidence>
<proteinExistence type="inferred from homology"/>
<keyword evidence="9" id="KW-1185">Reference proteome</keyword>
<dbReference type="PANTHER" id="PTHR30435:SF12">
    <property type="entry name" value="FLAGELLAR BASAL BODY ROD PROTEIN FLGB"/>
    <property type="match status" value="1"/>
</dbReference>
<dbReference type="PIRSF" id="PIRSF002889">
    <property type="entry name" value="Rod_FlgB"/>
    <property type="match status" value="1"/>
</dbReference>
<organism evidence="8 9">
    <name type="scientific">Caldicellulosiruptor changbaiensis</name>
    <dbReference type="NCBI Taxonomy" id="1222016"/>
    <lineage>
        <taxon>Bacteria</taxon>
        <taxon>Bacillati</taxon>
        <taxon>Bacillota</taxon>
        <taxon>Bacillota incertae sedis</taxon>
        <taxon>Caldicellulosiruptorales</taxon>
        <taxon>Caldicellulosiruptoraceae</taxon>
        <taxon>Caldicellulosiruptor</taxon>
    </lineage>
</organism>
<dbReference type="AlphaFoldDB" id="A0A3T0D3A6"/>
<dbReference type="Pfam" id="PF00460">
    <property type="entry name" value="Flg_bb_rod"/>
    <property type="match status" value="1"/>
</dbReference>
<evidence type="ECO:0000256" key="1">
    <source>
        <dbReference type="ARBA" id="ARBA00004117"/>
    </source>
</evidence>
<dbReference type="PANTHER" id="PTHR30435">
    <property type="entry name" value="FLAGELLAR PROTEIN"/>
    <property type="match status" value="1"/>
</dbReference>
<evidence type="ECO:0000256" key="3">
    <source>
        <dbReference type="ARBA" id="ARBA00014376"/>
    </source>
</evidence>